<proteinExistence type="predicted"/>
<evidence type="ECO:0000313" key="1">
    <source>
        <dbReference type="EMBL" id="SNC62474.1"/>
    </source>
</evidence>
<dbReference type="Proteomes" id="UP000198131">
    <property type="component" value="Unassembled WGS sequence"/>
</dbReference>
<dbReference type="EMBL" id="FYEW01000001">
    <property type="protein sequence ID" value="SNC62474.1"/>
    <property type="molecule type" value="Genomic_DNA"/>
</dbReference>
<sequence>MKNSASCFPTESVQALPSRKALRDLYRSARHITHSDSYAAARLARIADQAEYFLYEWPRELWPAAMQPDQVLPGRHVLLAWAAAAKRDATHFSLPANSPWSYASWHQVVTTLLSALVFFA</sequence>
<organism evidence="1 2">
    <name type="scientific">Hymenobacter gelipurpurascens</name>
    <dbReference type="NCBI Taxonomy" id="89968"/>
    <lineage>
        <taxon>Bacteria</taxon>
        <taxon>Pseudomonadati</taxon>
        <taxon>Bacteroidota</taxon>
        <taxon>Cytophagia</taxon>
        <taxon>Cytophagales</taxon>
        <taxon>Hymenobacteraceae</taxon>
        <taxon>Hymenobacter</taxon>
    </lineage>
</organism>
<name>A0A212T9J5_9BACT</name>
<evidence type="ECO:0000313" key="2">
    <source>
        <dbReference type="Proteomes" id="UP000198131"/>
    </source>
</evidence>
<accession>A0A212T9J5</accession>
<dbReference type="AlphaFoldDB" id="A0A212T9J5"/>
<keyword evidence="2" id="KW-1185">Reference proteome</keyword>
<dbReference type="RefSeq" id="WP_141106423.1">
    <property type="nucleotide sequence ID" value="NZ_FYEW01000001.1"/>
</dbReference>
<gene>
    <name evidence="1" type="ORF">SAMN06265337_0678</name>
</gene>
<dbReference type="OrthoDB" id="881927at2"/>
<reference evidence="2" key="1">
    <citation type="submission" date="2017-06" db="EMBL/GenBank/DDBJ databases">
        <authorList>
            <person name="Varghese N."/>
            <person name="Submissions S."/>
        </authorList>
    </citation>
    <scope>NUCLEOTIDE SEQUENCE [LARGE SCALE GENOMIC DNA]</scope>
    <source>
        <strain evidence="2">DSM 11116</strain>
    </source>
</reference>
<protein>
    <submittedName>
        <fullName evidence="1">Uncharacterized protein</fullName>
    </submittedName>
</protein>